<gene>
    <name evidence="2" type="ORF">URODEC1_LOCUS94619</name>
</gene>
<dbReference type="AlphaFoldDB" id="A0ABC9EFN9"/>
<evidence type="ECO:0000313" key="3">
    <source>
        <dbReference type="Proteomes" id="UP001497457"/>
    </source>
</evidence>
<reference evidence="3" key="1">
    <citation type="submission" date="2024-06" db="EMBL/GenBank/DDBJ databases">
        <authorList>
            <person name="Ryan C."/>
        </authorList>
    </citation>
    <scope>NUCLEOTIDE SEQUENCE [LARGE SCALE GENOMIC DNA]</scope>
</reference>
<keyword evidence="3" id="KW-1185">Reference proteome</keyword>
<accession>A0ABC9EFN9</accession>
<feature type="compositionally biased region" description="Polar residues" evidence="1">
    <location>
        <begin position="135"/>
        <end position="147"/>
    </location>
</feature>
<evidence type="ECO:0000313" key="2">
    <source>
        <dbReference type="EMBL" id="CAL5055750.1"/>
    </source>
</evidence>
<feature type="region of interest" description="Disordered" evidence="1">
    <location>
        <begin position="1"/>
        <end position="61"/>
    </location>
</feature>
<dbReference type="EMBL" id="OZ075114">
    <property type="protein sequence ID" value="CAL5055750.1"/>
    <property type="molecule type" value="Genomic_DNA"/>
</dbReference>
<sequence length="147" mass="15339">MAASQSHVQPASQSHVQPVQSQVRAMVAVPFSQQSVTSVRKRKGPSMSAAGPSKSKKKCYGSGILYSKRTTTTSQTPAMSTQRIVRTTAQGRVATIPGGTACLQIEANVPSSKGTAKVSINVTSGTASARLKAQEPSTSSVKQSKMM</sequence>
<dbReference type="Proteomes" id="UP001497457">
    <property type="component" value="Chromosome 4rd"/>
</dbReference>
<feature type="region of interest" description="Disordered" evidence="1">
    <location>
        <begin position="126"/>
        <end position="147"/>
    </location>
</feature>
<organism evidence="2 3">
    <name type="scientific">Urochloa decumbens</name>
    <dbReference type="NCBI Taxonomy" id="240449"/>
    <lineage>
        <taxon>Eukaryota</taxon>
        <taxon>Viridiplantae</taxon>
        <taxon>Streptophyta</taxon>
        <taxon>Embryophyta</taxon>
        <taxon>Tracheophyta</taxon>
        <taxon>Spermatophyta</taxon>
        <taxon>Magnoliopsida</taxon>
        <taxon>Liliopsida</taxon>
        <taxon>Poales</taxon>
        <taxon>Poaceae</taxon>
        <taxon>PACMAD clade</taxon>
        <taxon>Panicoideae</taxon>
        <taxon>Panicodae</taxon>
        <taxon>Paniceae</taxon>
        <taxon>Melinidinae</taxon>
        <taxon>Urochloa</taxon>
    </lineage>
</organism>
<feature type="compositionally biased region" description="Low complexity" evidence="1">
    <location>
        <begin position="8"/>
        <end position="23"/>
    </location>
</feature>
<name>A0ABC9EFN9_9POAL</name>
<reference evidence="2 3" key="2">
    <citation type="submission" date="2024-10" db="EMBL/GenBank/DDBJ databases">
        <authorList>
            <person name="Ryan C."/>
        </authorList>
    </citation>
    <scope>NUCLEOTIDE SEQUENCE [LARGE SCALE GENOMIC DNA]</scope>
</reference>
<evidence type="ECO:0000256" key="1">
    <source>
        <dbReference type="SAM" id="MobiDB-lite"/>
    </source>
</evidence>
<protein>
    <submittedName>
        <fullName evidence="2">Uncharacterized protein</fullName>
    </submittedName>
</protein>
<proteinExistence type="predicted"/>